<keyword evidence="3" id="KW-1185">Reference proteome</keyword>
<name>A0A835DBM5_TETSI</name>
<reference evidence="2 3" key="1">
    <citation type="submission" date="2020-04" db="EMBL/GenBank/DDBJ databases">
        <title>Plant Genome Project.</title>
        <authorList>
            <person name="Zhang R.-G."/>
        </authorList>
    </citation>
    <scope>NUCLEOTIDE SEQUENCE [LARGE SCALE GENOMIC DNA]</scope>
    <source>
        <strain evidence="2">YNK0</strain>
        <tissue evidence="2">Leaf</tissue>
    </source>
</reference>
<evidence type="ECO:0000313" key="2">
    <source>
        <dbReference type="EMBL" id="KAF8394862.1"/>
    </source>
</evidence>
<dbReference type="AlphaFoldDB" id="A0A835DBM5"/>
<comment type="similarity">
    <text evidence="1">Belongs to the GET4 family.</text>
</comment>
<evidence type="ECO:0000256" key="1">
    <source>
        <dbReference type="ARBA" id="ARBA00005351"/>
    </source>
</evidence>
<dbReference type="Pfam" id="PF04190">
    <property type="entry name" value="GET4"/>
    <property type="match status" value="1"/>
</dbReference>
<dbReference type="PANTHER" id="PTHR12875:SF0">
    <property type="entry name" value="GOLGI TO ER TRAFFIC PROTEIN 4 HOMOLOG"/>
    <property type="match status" value="1"/>
</dbReference>
<protein>
    <submittedName>
        <fullName evidence="2">Uncharacterized protein</fullName>
    </submittedName>
</protein>
<dbReference type="Proteomes" id="UP000655225">
    <property type="component" value="Unassembled WGS sequence"/>
</dbReference>
<dbReference type="PANTHER" id="PTHR12875">
    <property type="entry name" value="GOLGI TO ER TRAFFIC PROTEIN 4 HOMOLOG"/>
    <property type="match status" value="1"/>
</dbReference>
<gene>
    <name evidence="2" type="ORF">HHK36_018799</name>
</gene>
<dbReference type="Gene3D" id="1.25.40.10">
    <property type="entry name" value="Tetratricopeptide repeat domain"/>
    <property type="match status" value="2"/>
</dbReference>
<dbReference type="GO" id="GO:0045048">
    <property type="term" value="P:protein insertion into ER membrane"/>
    <property type="evidence" value="ECO:0007669"/>
    <property type="project" value="InterPro"/>
</dbReference>
<sequence length="183" mass="20913">MEEKHEEVRGGKRREATEGGRGYCVAWGSILSPNTNTHFLSWWSADFGAPRNGSPEIHDMLAEYVYSESLELDMAKVSFHFVRGNHPKKFASTLVNFMGKCYPGEDDLFIARAVLMLERDALPLFRILRQNYKSSIDREPALNELLDEIAEKFYGVRHRSPLQGMFGDFFKVINNLFSQNAAT</sequence>
<comment type="caution">
    <text evidence="2">The sequence shown here is derived from an EMBL/GenBank/DDBJ whole genome shotgun (WGS) entry which is preliminary data.</text>
</comment>
<accession>A0A835DBM5</accession>
<organism evidence="2 3">
    <name type="scientific">Tetracentron sinense</name>
    <name type="common">Spur-leaf</name>
    <dbReference type="NCBI Taxonomy" id="13715"/>
    <lineage>
        <taxon>Eukaryota</taxon>
        <taxon>Viridiplantae</taxon>
        <taxon>Streptophyta</taxon>
        <taxon>Embryophyta</taxon>
        <taxon>Tracheophyta</taxon>
        <taxon>Spermatophyta</taxon>
        <taxon>Magnoliopsida</taxon>
        <taxon>Trochodendrales</taxon>
        <taxon>Trochodendraceae</taxon>
        <taxon>Tetracentron</taxon>
    </lineage>
</organism>
<proteinExistence type="inferred from homology"/>
<dbReference type="EMBL" id="JABCRI010000013">
    <property type="protein sequence ID" value="KAF8394862.1"/>
    <property type="molecule type" value="Genomic_DNA"/>
</dbReference>
<evidence type="ECO:0000313" key="3">
    <source>
        <dbReference type="Proteomes" id="UP000655225"/>
    </source>
</evidence>
<dbReference type="InterPro" id="IPR011990">
    <property type="entry name" value="TPR-like_helical_dom_sf"/>
</dbReference>
<dbReference type="GO" id="GO:0005829">
    <property type="term" value="C:cytosol"/>
    <property type="evidence" value="ECO:0007669"/>
    <property type="project" value="TreeGrafter"/>
</dbReference>
<dbReference type="OrthoDB" id="10252405at2759"/>
<dbReference type="InterPro" id="IPR007317">
    <property type="entry name" value="GET4"/>
</dbReference>